<evidence type="ECO:0000313" key="7">
    <source>
        <dbReference type="EMBL" id="GIE45300.1"/>
    </source>
</evidence>
<dbReference type="GO" id="GO:0016020">
    <property type="term" value="C:membrane"/>
    <property type="evidence" value="ECO:0007669"/>
    <property type="project" value="InterPro"/>
</dbReference>
<dbReference type="Proteomes" id="UP000631312">
    <property type="component" value="Unassembled WGS sequence"/>
</dbReference>
<evidence type="ECO:0000313" key="9">
    <source>
        <dbReference type="Proteomes" id="UP000590511"/>
    </source>
</evidence>
<dbReference type="Gene3D" id="2.40.30.170">
    <property type="match status" value="1"/>
</dbReference>
<reference evidence="7 10" key="2">
    <citation type="submission" date="2021-01" db="EMBL/GenBank/DDBJ databases">
        <title>Whole genome shotgun sequence of Actinoplanes lobatus NBRC 12513.</title>
        <authorList>
            <person name="Komaki H."/>
            <person name="Tamura T."/>
        </authorList>
    </citation>
    <scope>NUCLEOTIDE SEQUENCE [LARGE SCALE GENOMIC DNA]</scope>
    <source>
        <strain evidence="7 10">NBRC 12513</strain>
    </source>
</reference>
<dbReference type="InterPro" id="IPR058627">
    <property type="entry name" value="MdtA-like_C"/>
</dbReference>
<evidence type="ECO:0000313" key="8">
    <source>
        <dbReference type="EMBL" id="MBB4750435.1"/>
    </source>
</evidence>
<dbReference type="InterPro" id="IPR006143">
    <property type="entry name" value="RND_pump_MFP"/>
</dbReference>
<dbReference type="RefSeq" id="WP_229806940.1">
    <property type="nucleotide sequence ID" value="NZ_BOMP01000158.1"/>
</dbReference>
<comment type="caution">
    <text evidence="8">The sequence shown here is derived from an EMBL/GenBank/DDBJ whole genome shotgun (WGS) entry which is preliminary data.</text>
</comment>
<dbReference type="GO" id="GO:0030313">
    <property type="term" value="C:cell envelope"/>
    <property type="evidence" value="ECO:0007669"/>
    <property type="project" value="UniProtKB-SubCell"/>
</dbReference>
<keyword evidence="3" id="KW-0175">Coiled coil</keyword>
<feature type="transmembrane region" description="Helical" evidence="4">
    <location>
        <begin position="12"/>
        <end position="30"/>
    </location>
</feature>
<dbReference type="PANTHER" id="PTHR32347:SF23">
    <property type="entry name" value="BLL5650 PROTEIN"/>
    <property type="match status" value="1"/>
</dbReference>
<keyword evidence="4" id="KW-0472">Membrane</keyword>
<dbReference type="Gene3D" id="2.40.50.100">
    <property type="match status" value="1"/>
</dbReference>
<reference evidence="8 9" key="1">
    <citation type="submission" date="2020-08" db="EMBL/GenBank/DDBJ databases">
        <title>Sequencing the genomes of 1000 actinobacteria strains.</title>
        <authorList>
            <person name="Klenk H.-P."/>
        </authorList>
    </citation>
    <scope>NUCLEOTIDE SEQUENCE [LARGE SCALE GENOMIC DNA]</scope>
    <source>
        <strain evidence="8 9">DSM 43150</strain>
    </source>
</reference>
<dbReference type="InterPro" id="IPR050465">
    <property type="entry name" value="UPF0194_transport"/>
</dbReference>
<comment type="subcellular location">
    <subcellularLocation>
        <location evidence="1">Cell envelope</location>
    </subcellularLocation>
</comment>
<dbReference type="PANTHER" id="PTHR32347">
    <property type="entry name" value="EFFLUX SYSTEM COMPONENT YKNX-RELATED"/>
    <property type="match status" value="1"/>
</dbReference>
<dbReference type="Proteomes" id="UP000590511">
    <property type="component" value="Unassembled WGS sequence"/>
</dbReference>
<dbReference type="InterPro" id="IPR058792">
    <property type="entry name" value="Beta-barrel_RND_2"/>
</dbReference>
<organism evidence="8 9">
    <name type="scientific">Actinoplanes lobatus</name>
    <dbReference type="NCBI Taxonomy" id="113568"/>
    <lineage>
        <taxon>Bacteria</taxon>
        <taxon>Bacillati</taxon>
        <taxon>Actinomycetota</taxon>
        <taxon>Actinomycetes</taxon>
        <taxon>Micromonosporales</taxon>
        <taxon>Micromonosporaceae</taxon>
        <taxon>Actinoplanes</taxon>
    </lineage>
</organism>
<dbReference type="Gene3D" id="2.40.420.20">
    <property type="match status" value="1"/>
</dbReference>
<feature type="domain" description="CusB-like beta-barrel" evidence="5">
    <location>
        <begin position="196"/>
        <end position="270"/>
    </location>
</feature>
<dbReference type="Pfam" id="PF25967">
    <property type="entry name" value="RND-MFP_C"/>
    <property type="match status" value="1"/>
</dbReference>
<dbReference type="EMBL" id="BOMP01000158">
    <property type="protein sequence ID" value="GIE45300.1"/>
    <property type="molecule type" value="Genomic_DNA"/>
</dbReference>
<evidence type="ECO:0000256" key="3">
    <source>
        <dbReference type="ARBA" id="ARBA00023054"/>
    </source>
</evidence>
<accession>A0A7W7MHY2</accession>
<keyword evidence="10" id="KW-1185">Reference proteome</keyword>
<evidence type="ECO:0000256" key="1">
    <source>
        <dbReference type="ARBA" id="ARBA00004196"/>
    </source>
</evidence>
<dbReference type="Pfam" id="PF25954">
    <property type="entry name" value="Beta-barrel_RND_2"/>
    <property type="match status" value="1"/>
</dbReference>
<dbReference type="SUPFAM" id="SSF111369">
    <property type="entry name" value="HlyD-like secretion proteins"/>
    <property type="match status" value="1"/>
</dbReference>
<sequence length="341" mass="33566">MNALRRPTTVVNALLVLLIVSAGLWSWTLLRDASKTTGANASGARTVNVAQGTVTRTASADGTVASAATASATFTTPGTVTAIKVKVGDKVGAGALLARVDPTGAERDLELARAGLAAAEDAMARAEEAGTDTGPAADAVTGAELAVDEAEAAVAGTRLTAPAAGTVVAVNGSLGGPSATGEDGFVDLADLNRLQITAAYPEAAATELAEGQSATVTWNALHGAETTGEVTAIAPAATGESGVAAYGVTVSLPDPPAGAKPGQTVKVAVVTGNVENAVTVDSAAVTSTGDGKTVTVVDSAGKRETRQVRVGLEGDGTCQIIAGLAPGERVVLPATTALRYE</sequence>
<evidence type="ECO:0000256" key="4">
    <source>
        <dbReference type="SAM" id="Phobius"/>
    </source>
</evidence>
<evidence type="ECO:0000313" key="10">
    <source>
        <dbReference type="Proteomes" id="UP000631312"/>
    </source>
</evidence>
<gene>
    <name evidence="7" type="ORF">Alo02nite_81980</name>
    <name evidence="8" type="ORF">BJ964_004596</name>
</gene>
<feature type="domain" description="Multidrug resistance protein MdtA-like C-terminal permuted SH3" evidence="6">
    <location>
        <begin position="276"/>
        <end position="331"/>
    </location>
</feature>
<evidence type="ECO:0000256" key="2">
    <source>
        <dbReference type="ARBA" id="ARBA00009477"/>
    </source>
</evidence>
<evidence type="ECO:0000259" key="5">
    <source>
        <dbReference type="Pfam" id="PF25954"/>
    </source>
</evidence>
<comment type="similarity">
    <text evidence="2">Belongs to the membrane fusion protein (MFP) (TC 8.A.1) family.</text>
</comment>
<protein>
    <submittedName>
        <fullName evidence="8">Macrolide-specific efflux system membrane fusion protein</fullName>
    </submittedName>
</protein>
<keyword evidence="4" id="KW-1133">Transmembrane helix</keyword>
<proteinExistence type="inferred from homology"/>
<name>A0A7W7MHY2_9ACTN</name>
<evidence type="ECO:0000259" key="6">
    <source>
        <dbReference type="Pfam" id="PF25967"/>
    </source>
</evidence>
<dbReference type="EMBL" id="JACHNC010000001">
    <property type="protein sequence ID" value="MBB4750435.1"/>
    <property type="molecule type" value="Genomic_DNA"/>
</dbReference>
<keyword evidence="4" id="KW-0812">Transmembrane</keyword>
<dbReference type="GO" id="GO:0022857">
    <property type="term" value="F:transmembrane transporter activity"/>
    <property type="evidence" value="ECO:0007669"/>
    <property type="project" value="InterPro"/>
</dbReference>
<dbReference type="NCBIfam" id="TIGR01730">
    <property type="entry name" value="RND_mfp"/>
    <property type="match status" value="1"/>
</dbReference>
<dbReference type="AlphaFoldDB" id="A0A7W7MHY2"/>